<sequence length="340" mass="37358">MPRADEFREFADWASDQSRLYERLSRATADDDALLDLAATAPASQPAPNLLLGAVHDRLLSGVDHPLADFYPTVTDDPADPTETDPFPAFQSFCRDHREAIRERLDSRLVQTNDVGRSAVLYPAFARVAAADGDPLALVELGASAGLNLLWDRYRYAFDDHVVGDPDSPVRIETHLRDGTPPLPEAAPMVTERWGVDLNPLDVTDEDDARWLRALVLPNQHRRHERLAAALQLAAEEPPDLVAGDAAGVLPDRLGDAPADATLVVFSTIALYQFPDDAVAAVRETLADASRERPVHWLSGDPSTPPSDPTYRHVRFEDGEAETAKIAEFEAYGSWLSWLA</sequence>
<dbReference type="EMBL" id="FOCX01000006">
    <property type="protein sequence ID" value="SEN90118.1"/>
    <property type="molecule type" value="Genomic_DNA"/>
</dbReference>
<evidence type="ECO:0000313" key="1">
    <source>
        <dbReference type="EMBL" id="SEN90118.1"/>
    </source>
</evidence>
<dbReference type="PIRSF" id="PIRSF012608">
    <property type="entry name" value="UCP012608"/>
    <property type="match status" value="1"/>
</dbReference>
<accession>A0A1H8KCI1</accession>
<dbReference type="InterPro" id="IPR011200">
    <property type="entry name" value="UCP012608"/>
</dbReference>
<evidence type="ECO:0008006" key="3">
    <source>
        <dbReference type="Google" id="ProtNLM"/>
    </source>
</evidence>
<reference evidence="2" key="1">
    <citation type="submission" date="2016-10" db="EMBL/GenBank/DDBJ databases">
        <authorList>
            <person name="Varghese N."/>
            <person name="Submissions S."/>
        </authorList>
    </citation>
    <scope>NUCLEOTIDE SEQUENCE [LARGE SCALE GENOMIC DNA]</scope>
    <source>
        <strain evidence="2">IBRC-M 10043</strain>
    </source>
</reference>
<dbReference type="Pfam" id="PF10094">
    <property type="entry name" value="DUF2332"/>
    <property type="match status" value="1"/>
</dbReference>
<keyword evidence="2" id="KW-1185">Reference proteome</keyword>
<dbReference type="AlphaFoldDB" id="A0A1H8KCI1"/>
<organism evidence="1 2">
    <name type="scientific">Halorientalis persicus</name>
    <dbReference type="NCBI Taxonomy" id="1367881"/>
    <lineage>
        <taxon>Archaea</taxon>
        <taxon>Methanobacteriati</taxon>
        <taxon>Methanobacteriota</taxon>
        <taxon>Stenosarchaea group</taxon>
        <taxon>Halobacteria</taxon>
        <taxon>Halobacteriales</taxon>
        <taxon>Haloarculaceae</taxon>
        <taxon>Halorientalis</taxon>
    </lineage>
</organism>
<protein>
    <recommendedName>
        <fullName evidence="3">DUF2332 domain-containing protein</fullName>
    </recommendedName>
</protein>
<gene>
    <name evidence="1" type="ORF">SAMN05216388_10063</name>
</gene>
<evidence type="ECO:0000313" key="2">
    <source>
        <dbReference type="Proteomes" id="UP000198775"/>
    </source>
</evidence>
<dbReference type="Proteomes" id="UP000198775">
    <property type="component" value="Unassembled WGS sequence"/>
</dbReference>
<dbReference type="RefSeq" id="WP_092659002.1">
    <property type="nucleotide sequence ID" value="NZ_FOCX01000006.1"/>
</dbReference>
<dbReference type="OrthoDB" id="199796at2157"/>
<name>A0A1H8KCI1_9EURY</name>
<proteinExistence type="predicted"/>